<proteinExistence type="predicted"/>
<keyword evidence="2" id="KW-1185">Reference proteome</keyword>
<dbReference type="InParanoid" id="E4ZWJ1"/>
<dbReference type="VEuPathDB" id="FungiDB:LEMA_P031190.1"/>
<name>E4ZWJ1_LEPMJ</name>
<accession>E4ZWJ1</accession>
<protein>
    <submittedName>
        <fullName evidence="1">Predicted protein</fullName>
    </submittedName>
</protein>
<dbReference type="Proteomes" id="UP000002668">
    <property type="component" value="Genome"/>
</dbReference>
<evidence type="ECO:0000313" key="2">
    <source>
        <dbReference type="Proteomes" id="UP000002668"/>
    </source>
</evidence>
<dbReference type="HOGENOM" id="CLU_3106841_0_0_1"/>
<reference evidence="2" key="1">
    <citation type="journal article" date="2011" name="Nat. Commun.">
        <title>Effector diversification within compartments of the Leptosphaeria maculans genome affected by Repeat-Induced Point mutations.</title>
        <authorList>
            <person name="Rouxel T."/>
            <person name="Grandaubert J."/>
            <person name="Hane J.K."/>
            <person name="Hoede C."/>
            <person name="van de Wouw A.P."/>
            <person name="Couloux A."/>
            <person name="Dominguez V."/>
            <person name="Anthouard V."/>
            <person name="Bally P."/>
            <person name="Bourras S."/>
            <person name="Cozijnsen A.J."/>
            <person name="Ciuffetti L.M."/>
            <person name="Degrave A."/>
            <person name="Dilmaghani A."/>
            <person name="Duret L."/>
            <person name="Fudal I."/>
            <person name="Goodwin S.B."/>
            <person name="Gout L."/>
            <person name="Glaser N."/>
            <person name="Linglin J."/>
            <person name="Kema G.H.J."/>
            <person name="Lapalu N."/>
            <person name="Lawrence C.B."/>
            <person name="May K."/>
            <person name="Meyer M."/>
            <person name="Ollivier B."/>
            <person name="Poulain J."/>
            <person name="Schoch C.L."/>
            <person name="Simon A."/>
            <person name="Spatafora J.W."/>
            <person name="Stachowiak A."/>
            <person name="Turgeon B.G."/>
            <person name="Tyler B.M."/>
            <person name="Vincent D."/>
            <person name="Weissenbach J."/>
            <person name="Amselem J."/>
            <person name="Quesneville H."/>
            <person name="Oliver R.P."/>
            <person name="Wincker P."/>
            <person name="Balesdent M.-H."/>
            <person name="Howlett B.J."/>
        </authorList>
    </citation>
    <scope>NUCLEOTIDE SEQUENCE [LARGE SCALE GENOMIC DNA]</scope>
    <source>
        <strain evidence="2">JN3 / isolate v23.1.3 / race Av1-4-5-6-7-8</strain>
    </source>
</reference>
<dbReference type="AlphaFoldDB" id="E4ZWJ1"/>
<organism evidence="2">
    <name type="scientific">Leptosphaeria maculans (strain JN3 / isolate v23.1.3 / race Av1-4-5-6-7-8)</name>
    <name type="common">Blackleg fungus</name>
    <name type="synonym">Phoma lingam</name>
    <dbReference type="NCBI Taxonomy" id="985895"/>
    <lineage>
        <taxon>Eukaryota</taxon>
        <taxon>Fungi</taxon>
        <taxon>Dikarya</taxon>
        <taxon>Ascomycota</taxon>
        <taxon>Pezizomycotina</taxon>
        <taxon>Dothideomycetes</taxon>
        <taxon>Pleosporomycetidae</taxon>
        <taxon>Pleosporales</taxon>
        <taxon>Pleosporineae</taxon>
        <taxon>Leptosphaeriaceae</taxon>
        <taxon>Plenodomus</taxon>
        <taxon>Plenodomus lingam/Leptosphaeria maculans species complex</taxon>
    </lineage>
</organism>
<gene>
    <name evidence="1" type="ORF">LEMA_P031190.1</name>
</gene>
<sequence>MSSRPWASFVETIMVLRAELLRFGESLISNLPGCKSIGIPVSGPAPHSNDG</sequence>
<dbReference type="EMBL" id="FP929127">
    <property type="protein sequence ID" value="CBX95967.1"/>
    <property type="molecule type" value="Genomic_DNA"/>
</dbReference>
<evidence type="ECO:0000313" key="1">
    <source>
        <dbReference type="EMBL" id="CBX95967.1"/>
    </source>
</evidence>